<accession>A0A061J9S9</accession>
<evidence type="ECO:0000256" key="1">
    <source>
        <dbReference type="ARBA" id="ARBA00009636"/>
    </source>
</evidence>
<evidence type="ECO:0000256" key="3">
    <source>
        <dbReference type="ARBA" id="ARBA00022741"/>
    </source>
</evidence>
<dbReference type="GO" id="GO:0007017">
    <property type="term" value="P:microtubule-based process"/>
    <property type="evidence" value="ECO:0007669"/>
    <property type="project" value="InterPro"/>
</dbReference>
<dbReference type="VEuPathDB" id="TriTrypDB:TRSC58_01189"/>
<dbReference type="Pfam" id="PF03953">
    <property type="entry name" value="Tubulin_C"/>
    <property type="match status" value="1"/>
</dbReference>
<reference evidence="8 9" key="1">
    <citation type="submission" date="2013-07" db="EMBL/GenBank/DDBJ databases">
        <authorList>
            <person name="Stoco P.H."/>
            <person name="Wagner G."/>
            <person name="Gerber A."/>
            <person name="Zaha A."/>
            <person name="Thompson C."/>
            <person name="Bartholomeu D.C."/>
            <person name="Luckemeyer D.D."/>
            <person name="Bahia D."/>
            <person name="Loreto E."/>
            <person name="Prestes E.B."/>
            <person name="Lima F.M."/>
            <person name="Rodrigues-Luiz G."/>
            <person name="Vallejo G.A."/>
            <person name="Filho J.F."/>
            <person name="Monteiro K.M."/>
            <person name="Tyler K.M."/>
            <person name="de Almeida L.G."/>
            <person name="Ortiz M.F."/>
            <person name="Siervo M.A."/>
            <person name="de Moraes M.H."/>
            <person name="Cunha O.L."/>
            <person name="Mendonca-Neto R."/>
            <person name="Silva R."/>
            <person name="Teixeira S.M."/>
            <person name="Murta S.M."/>
            <person name="Sincero T.C."/>
            <person name="Mendes T.A."/>
            <person name="Urmenyi T.P."/>
            <person name="Silva V.G."/>
            <person name="da Rocha W.D."/>
            <person name="Andersson B."/>
            <person name="Romanha A.J."/>
            <person name="Steindel M."/>
            <person name="de Vasconcelos A.T."/>
            <person name="Grisard E.C."/>
        </authorList>
    </citation>
    <scope>NUCLEOTIDE SEQUENCE [LARGE SCALE GENOMIC DNA]</scope>
    <source>
        <strain evidence="8 9">SC58</strain>
    </source>
</reference>
<comment type="caution">
    <text evidence="8">The sequence shown here is derived from an EMBL/GenBank/DDBJ whole genome shotgun (WGS) entry which is preliminary data.</text>
</comment>
<dbReference type="SMART" id="SM00864">
    <property type="entry name" value="Tubulin"/>
    <property type="match status" value="1"/>
</dbReference>
<dbReference type="PANTHER" id="PTHR11588">
    <property type="entry name" value="TUBULIN"/>
    <property type="match status" value="1"/>
</dbReference>
<feature type="domain" description="Tubulin/FtsZ 2-layer sandwich" evidence="7">
    <location>
        <begin position="270"/>
        <end position="415"/>
    </location>
</feature>
<protein>
    <submittedName>
        <fullName evidence="8">Epsilon tubulin</fullName>
    </submittedName>
</protein>
<comment type="similarity">
    <text evidence="1 5">Belongs to the tubulin family.</text>
</comment>
<dbReference type="Proteomes" id="UP000031737">
    <property type="component" value="Unassembled WGS sequence"/>
</dbReference>
<evidence type="ECO:0000313" key="9">
    <source>
        <dbReference type="Proteomes" id="UP000031737"/>
    </source>
</evidence>
<evidence type="ECO:0000256" key="5">
    <source>
        <dbReference type="RuleBase" id="RU000352"/>
    </source>
</evidence>
<feature type="domain" description="Tubulin/FtsZ GTPase" evidence="6">
    <location>
        <begin position="44"/>
        <end position="268"/>
    </location>
</feature>
<keyword evidence="2 5" id="KW-0493">Microtubule</keyword>
<dbReference type="InterPro" id="IPR000217">
    <property type="entry name" value="Tubulin"/>
</dbReference>
<proteinExistence type="inferred from homology"/>
<organism evidence="8 9">
    <name type="scientific">Trypanosoma rangeli SC58</name>
    <dbReference type="NCBI Taxonomy" id="429131"/>
    <lineage>
        <taxon>Eukaryota</taxon>
        <taxon>Discoba</taxon>
        <taxon>Euglenozoa</taxon>
        <taxon>Kinetoplastea</taxon>
        <taxon>Metakinetoplastina</taxon>
        <taxon>Trypanosomatida</taxon>
        <taxon>Trypanosomatidae</taxon>
        <taxon>Trypanosoma</taxon>
        <taxon>Herpetosoma</taxon>
    </lineage>
</organism>
<dbReference type="Pfam" id="PF00091">
    <property type="entry name" value="Tubulin"/>
    <property type="match status" value="1"/>
</dbReference>
<keyword evidence="4 5" id="KW-0342">GTP-binding</keyword>
<gene>
    <name evidence="8" type="ORF">TRSC58_01189</name>
</gene>
<evidence type="ECO:0000259" key="7">
    <source>
        <dbReference type="SMART" id="SM00865"/>
    </source>
</evidence>
<dbReference type="InterPro" id="IPR004057">
    <property type="entry name" value="Epsilon_tubulin"/>
</dbReference>
<dbReference type="SUPFAM" id="SSF55307">
    <property type="entry name" value="Tubulin C-terminal domain-like"/>
    <property type="match status" value="1"/>
</dbReference>
<dbReference type="PRINTS" id="PR01519">
    <property type="entry name" value="EPSLNTUBULIN"/>
</dbReference>
<dbReference type="InterPro" id="IPR008280">
    <property type="entry name" value="Tub_FtsZ_C"/>
</dbReference>
<sequence>MPREIVSIQVGQCGNQIGLKWWDVMLQEQKANPQYPDARDALFISEPVGRDESTTLRARCVAIDMEEGVLRSMLRGPLQDLFDATFFVSDVGGAGNNWAVGHMEYGDKYIDSISESVRGQVERCDSIQSFLVMHSLSGGTGSGLGTRVLGMLEDEFPHIFRICPVVMPGTVDDVVTAPYNTAFALRELIEHADAVLPLDNDALTRMADTALGRKTVTNAAGEVIRGGVPDVHSYSVAQPTMTKLPYDSMNALVAHLLSNLTCAMRFPGPLNMDINEITTNLVPYPRLLFFTSAVAPLNVARYSAAAGPRSVDSLLKACLEKDHQFVDVSEGTQSALTRDAGTCLATALIARGPQITVGDLARNIPRIRARQKLVYWNEEGFKTALCSVSPLGHRDSVLMLSNHCSIAQKLQKIYERFMRLYNVRSHVHHYERFLELSYFDASAEILSTTVDDYNFLNTVEPPANVPRSMRELVYY</sequence>
<dbReference type="InterPro" id="IPR017975">
    <property type="entry name" value="Tubulin_CS"/>
</dbReference>
<dbReference type="Gene3D" id="3.40.50.1440">
    <property type="entry name" value="Tubulin/FtsZ, GTPase domain"/>
    <property type="match status" value="1"/>
</dbReference>
<keyword evidence="9" id="KW-1185">Reference proteome</keyword>
<evidence type="ECO:0000256" key="2">
    <source>
        <dbReference type="ARBA" id="ARBA00022701"/>
    </source>
</evidence>
<dbReference type="InterPro" id="IPR036525">
    <property type="entry name" value="Tubulin/FtsZ_GTPase_sf"/>
</dbReference>
<dbReference type="SUPFAM" id="SSF52490">
    <property type="entry name" value="Tubulin nucleotide-binding domain-like"/>
    <property type="match status" value="1"/>
</dbReference>
<keyword evidence="3 5" id="KW-0547">Nucleotide-binding</keyword>
<evidence type="ECO:0000259" key="6">
    <source>
        <dbReference type="SMART" id="SM00864"/>
    </source>
</evidence>
<evidence type="ECO:0000313" key="8">
    <source>
        <dbReference type="EMBL" id="ESL11070.1"/>
    </source>
</evidence>
<dbReference type="OrthoDB" id="1662883at2759"/>
<dbReference type="InterPro" id="IPR018316">
    <property type="entry name" value="Tubulin/FtsZ_2-layer-sand-dom"/>
</dbReference>
<dbReference type="AlphaFoldDB" id="A0A061J9S9"/>
<name>A0A061J9S9_TRYRA</name>
<dbReference type="InterPro" id="IPR003008">
    <property type="entry name" value="Tubulin_FtsZ_GTPase"/>
</dbReference>
<dbReference type="GO" id="GO:0005874">
    <property type="term" value="C:microtubule"/>
    <property type="evidence" value="ECO:0007669"/>
    <property type="project" value="UniProtKB-KW"/>
</dbReference>
<dbReference type="PROSITE" id="PS00227">
    <property type="entry name" value="TUBULIN"/>
    <property type="match status" value="1"/>
</dbReference>
<dbReference type="PRINTS" id="PR01161">
    <property type="entry name" value="TUBULIN"/>
</dbReference>
<dbReference type="SMART" id="SM00865">
    <property type="entry name" value="Tubulin_C"/>
    <property type="match status" value="1"/>
</dbReference>
<dbReference type="GO" id="GO:0005525">
    <property type="term" value="F:GTP binding"/>
    <property type="evidence" value="ECO:0007669"/>
    <property type="project" value="UniProtKB-UniRule"/>
</dbReference>
<evidence type="ECO:0000256" key="4">
    <source>
        <dbReference type="ARBA" id="ARBA00023134"/>
    </source>
</evidence>
<dbReference type="CDD" id="cd02190">
    <property type="entry name" value="epsilon_tubulin"/>
    <property type="match status" value="1"/>
</dbReference>
<dbReference type="EMBL" id="AUPL01001189">
    <property type="protein sequence ID" value="ESL11070.1"/>
    <property type="molecule type" value="Genomic_DNA"/>
</dbReference>